<dbReference type="OrthoDB" id="5985073at2759"/>
<feature type="signal peptide" evidence="8">
    <location>
        <begin position="1"/>
        <end position="29"/>
    </location>
</feature>
<dbReference type="Gene3D" id="3.50.4.10">
    <property type="entry name" value="Hepatocyte Growth Factor"/>
    <property type="match status" value="1"/>
</dbReference>
<proteinExistence type="predicted"/>
<evidence type="ECO:0000256" key="1">
    <source>
        <dbReference type="ARBA" id="ARBA00004167"/>
    </source>
</evidence>
<feature type="domain" description="WSC" evidence="9">
    <location>
        <begin position="936"/>
        <end position="1028"/>
    </location>
</feature>
<feature type="region of interest" description="Disordered" evidence="7">
    <location>
        <begin position="1437"/>
        <end position="1465"/>
    </location>
</feature>
<dbReference type="InterPro" id="IPR011047">
    <property type="entry name" value="Quinoprotein_ADH-like_sf"/>
</dbReference>
<comment type="subcellular location">
    <subcellularLocation>
        <location evidence="1">Membrane</location>
        <topology evidence="1">Single-pass membrane protein</topology>
    </subcellularLocation>
</comment>
<evidence type="ECO:0000256" key="2">
    <source>
        <dbReference type="ARBA" id="ARBA00022692"/>
    </source>
</evidence>
<feature type="chain" id="PRO_5025593998" evidence="8">
    <location>
        <begin position="30"/>
        <end position="1866"/>
    </location>
</feature>
<keyword evidence="6" id="KW-0325">Glycoprotein</keyword>
<name>A0A6A6SVQ0_9PLEO</name>
<evidence type="ECO:0000313" key="10">
    <source>
        <dbReference type="EMBL" id="KAF2651061.1"/>
    </source>
</evidence>
<evidence type="ECO:0000259" key="9">
    <source>
        <dbReference type="PROSITE" id="PS51212"/>
    </source>
</evidence>
<keyword evidence="2" id="KW-0812">Transmembrane</keyword>
<feature type="region of interest" description="Disordered" evidence="7">
    <location>
        <begin position="1630"/>
        <end position="1649"/>
    </location>
</feature>
<protein>
    <submittedName>
        <fullName evidence="10">WSC-domain-containing protein</fullName>
    </submittedName>
</protein>
<dbReference type="Proteomes" id="UP000799324">
    <property type="component" value="Unassembled WGS sequence"/>
</dbReference>
<dbReference type="InterPro" id="IPR002889">
    <property type="entry name" value="WSC_carb-bd"/>
</dbReference>
<evidence type="ECO:0000256" key="5">
    <source>
        <dbReference type="ARBA" id="ARBA00023136"/>
    </source>
</evidence>
<keyword evidence="11" id="KW-1185">Reference proteome</keyword>
<dbReference type="GO" id="GO:0005886">
    <property type="term" value="C:plasma membrane"/>
    <property type="evidence" value="ECO:0007669"/>
    <property type="project" value="TreeGrafter"/>
</dbReference>
<evidence type="ECO:0000256" key="8">
    <source>
        <dbReference type="SAM" id="SignalP"/>
    </source>
</evidence>
<keyword evidence="5" id="KW-0472">Membrane</keyword>
<feature type="domain" description="WSC" evidence="9">
    <location>
        <begin position="1651"/>
        <end position="1749"/>
    </location>
</feature>
<keyword evidence="4" id="KW-1133">Transmembrane helix</keyword>
<gene>
    <name evidence="10" type="ORF">K491DRAFT_105056</name>
</gene>
<evidence type="ECO:0000256" key="4">
    <source>
        <dbReference type="ARBA" id="ARBA00022989"/>
    </source>
</evidence>
<dbReference type="Gene3D" id="2.130.10.10">
    <property type="entry name" value="YVTN repeat-like/Quinoprotein amine dehydrogenase"/>
    <property type="match status" value="1"/>
</dbReference>
<dbReference type="EMBL" id="MU004436">
    <property type="protein sequence ID" value="KAF2651061.1"/>
    <property type="molecule type" value="Genomic_DNA"/>
</dbReference>
<accession>A0A6A6SVQ0</accession>
<dbReference type="InterPro" id="IPR051836">
    <property type="entry name" value="Kremen_rcpt"/>
</dbReference>
<evidence type="ECO:0000256" key="6">
    <source>
        <dbReference type="ARBA" id="ARBA00023180"/>
    </source>
</evidence>
<feature type="domain" description="WSC" evidence="9">
    <location>
        <begin position="1768"/>
        <end position="1862"/>
    </location>
</feature>
<dbReference type="PROSITE" id="PS51212">
    <property type="entry name" value="WSC"/>
    <property type="match status" value="6"/>
</dbReference>
<dbReference type="Pfam" id="PF01822">
    <property type="entry name" value="WSC"/>
    <property type="match status" value="6"/>
</dbReference>
<organism evidence="10 11">
    <name type="scientific">Lophiostoma macrostomum CBS 122681</name>
    <dbReference type="NCBI Taxonomy" id="1314788"/>
    <lineage>
        <taxon>Eukaryota</taxon>
        <taxon>Fungi</taxon>
        <taxon>Dikarya</taxon>
        <taxon>Ascomycota</taxon>
        <taxon>Pezizomycotina</taxon>
        <taxon>Dothideomycetes</taxon>
        <taxon>Pleosporomycetidae</taxon>
        <taxon>Pleosporales</taxon>
        <taxon>Lophiostomataceae</taxon>
        <taxon>Lophiostoma</taxon>
    </lineage>
</organism>
<reference evidence="10" key="1">
    <citation type="journal article" date="2020" name="Stud. Mycol.">
        <title>101 Dothideomycetes genomes: a test case for predicting lifestyles and emergence of pathogens.</title>
        <authorList>
            <person name="Haridas S."/>
            <person name="Albert R."/>
            <person name="Binder M."/>
            <person name="Bloem J."/>
            <person name="Labutti K."/>
            <person name="Salamov A."/>
            <person name="Andreopoulos B."/>
            <person name="Baker S."/>
            <person name="Barry K."/>
            <person name="Bills G."/>
            <person name="Bluhm B."/>
            <person name="Cannon C."/>
            <person name="Castanera R."/>
            <person name="Culley D."/>
            <person name="Daum C."/>
            <person name="Ezra D."/>
            <person name="Gonzalez J."/>
            <person name="Henrissat B."/>
            <person name="Kuo A."/>
            <person name="Liang C."/>
            <person name="Lipzen A."/>
            <person name="Lutzoni F."/>
            <person name="Magnuson J."/>
            <person name="Mondo S."/>
            <person name="Nolan M."/>
            <person name="Ohm R."/>
            <person name="Pangilinan J."/>
            <person name="Park H.-J."/>
            <person name="Ramirez L."/>
            <person name="Alfaro M."/>
            <person name="Sun H."/>
            <person name="Tritt A."/>
            <person name="Yoshinaga Y."/>
            <person name="Zwiers L.-H."/>
            <person name="Turgeon B."/>
            <person name="Goodwin S."/>
            <person name="Spatafora J."/>
            <person name="Crous P."/>
            <person name="Grigoriev I."/>
        </authorList>
    </citation>
    <scope>NUCLEOTIDE SEQUENCE</scope>
    <source>
        <strain evidence="10">CBS 122681</strain>
    </source>
</reference>
<sequence>MTLLPVGMLSPKKLSVAICSLLFSARIYALGATDTITWGGDNTRAGYQTNHNMDPAVVGSSNFGQIFRTQLPGNFQNLAAEQIFSQPLVYTGSDGIQYVYVATSQNNIYKLDAKTGAIVKSRNLHVPFLQADLENCVDINPLIGVTATGVIDPDTGIWYLTSKTYAETFQDGNFSPNNPPGRLNGRYWQHAVHTEDLSEANNWPVLVDGTIFRNNPNRMFLGGNQHSRPGALLVGDYLYTGYASHCIQYNYTGAIIGYHKTTGQVVEAFATEGGPEPNTIKGGGIWMSGGGLAYDGKGSMYFATGNGYASQLKTSGNPVPGRSPPSSLEEAAVNAKINDDGTLTIIDFFMPWEKTQLDGADKDLGTSPLELLPSTFTCPNNRRIGVVTGKSGKTYWLDLDNLGGYQMGPNNLDAVIQVFQNENSVYAGAGVMPLGGGYIYINVIQYATHVFKFSCNDAGYAVFTKVTDTPDTNAYILGVGHGTTTSLNDQEGTGLLWIADVEGQNLRIYDPIPPSDGSPLTRLNAFNIPGVTKFTRPVFGDGTVYIGTTQGYLYGFGSPVNSPLNCSSPYSFGTVQKGNISDPLTITCVALVGTTIENVNLTGNTNFNVSSAPTLPLNLAVGASFSFQAVSAPQQVGSLSSDVVITTSNSQSGYSTNTPVTLKVSAHSAKPLLAISPNTVSFSVVVGQPSDAQNTLLWNFGDSLLTFQNISFSLTSETGPWVTPNTTSSGQLQVGNFLFNAFPATINATSYVGVPIAYAPDVAGTHSVFVKAFSDGGNAVLDVLGKAGTFPKSVIEFQTVDGSGWVPYVSGIPFSFGTVYESQTRNLLFRITNGGGVNAVPLSITVSKPPYGVPGIIGKANNIDLAEGTSIFADQSATAMMYCAVPETQVNQPSYNGTTTWTINTGDPDQGKQFIEFVCYAGIPQVGPLLPNGTAQYGYVGCFEENNPGRQLAANVYNDATNNTNDECIAACYAANYTFAGTQYYRECWCGNAIPIQLDLERDCNFPCTGNSSQICGGDGTFHNTSQISLFADSTKFDGNTTSPPLQITPSVGIYNFLNCYAETAGKTLSDQSTTSTVMTVEACASFCSAYMYFGLEYAAECYCGAKLNAQSTVVDPSQCNMPCKGSNSEYCGAGSRMQVYQANGPLPSSSSSSAPVSSSSSSSSSVAVTASTSTSSSVVSSSSIITSASTVSSSASVPTTSASTTSGSVPSPSVSGYAYQGCYNEIPNGRALSDKSELAQPVLTLELCASFCAGFAFFGVEYAGECYCGNTLQAASSKQADETGCSMACSGNAAESCGGPNFLNVYFNSAAITSSSTTSSASSVPTSGPTAPAVIGSYTSLGCYTELNNARALKAQSFANSSMTLELCSAFCSGYTYFGAEYASECYCDNSLPSASLPATDGRCNMPCANNASEICGGPNGLNVYQLSPVSTSSSTVSTSTSTSPSSISVSVSTSTSSSASPTASIKPAAICPTTDNTTYTSPNGVVYTRECYIDRVNNDITSQYVASFDACLALCDTTPQCLVVSWVASTGGNSPCYLKFAAGTPVADGRIYGAVKATGSSSSGVVSGTSVSSTSIFSTSSVSPSSVTPSATPSSSTTALSTSTSSSTQIPSPATSSSSSSAVLTSLSSSSSSSTPPTPTSSTPPSVSGYTYTGCYSDASSSRALSALPALADGSNMTPTLCASYCSQYAYFGLEYARECWCGAYLTSFSSLVPNQADCNMPCSGSGSDSSSTICGGPNRLSVYHSADPSKVSTDPDIAGNGAVGNYTYLYCVVDSGAPRVLPFLNASDGMSTESCLATAEQMGLAYAGVEYGRECYGGNEVMGEGVNMRAGEADCGMSCLGARGELCGGSSRLGLWVRNGTAA</sequence>
<evidence type="ECO:0000256" key="3">
    <source>
        <dbReference type="ARBA" id="ARBA00022729"/>
    </source>
</evidence>
<dbReference type="SMART" id="SM00321">
    <property type="entry name" value="WSC"/>
    <property type="match status" value="6"/>
</dbReference>
<feature type="domain" description="WSC" evidence="9">
    <location>
        <begin position="1338"/>
        <end position="1429"/>
    </location>
</feature>
<dbReference type="PANTHER" id="PTHR24269">
    <property type="entry name" value="KREMEN PROTEIN"/>
    <property type="match status" value="1"/>
</dbReference>
<feature type="domain" description="WSC" evidence="9">
    <location>
        <begin position="1217"/>
        <end position="1310"/>
    </location>
</feature>
<dbReference type="InterPro" id="IPR015943">
    <property type="entry name" value="WD40/YVTN_repeat-like_dom_sf"/>
</dbReference>
<feature type="domain" description="WSC" evidence="9">
    <location>
        <begin position="1054"/>
        <end position="1144"/>
    </location>
</feature>
<feature type="region of interest" description="Disordered" evidence="7">
    <location>
        <begin position="1579"/>
        <end position="1623"/>
    </location>
</feature>
<evidence type="ECO:0000313" key="11">
    <source>
        <dbReference type="Proteomes" id="UP000799324"/>
    </source>
</evidence>
<evidence type="ECO:0000256" key="7">
    <source>
        <dbReference type="SAM" id="MobiDB-lite"/>
    </source>
</evidence>
<keyword evidence="3 8" id="KW-0732">Signal</keyword>
<dbReference type="SUPFAM" id="SSF50998">
    <property type="entry name" value="Quinoprotein alcohol dehydrogenase-like"/>
    <property type="match status" value="1"/>
</dbReference>
<dbReference type="PANTHER" id="PTHR24269:SF16">
    <property type="entry name" value="PROTEIN SLG1"/>
    <property type="match status" value="1"/>
</dbReference>